<feature type="signal peptide" evidence="1">
    <location>
        <begin position="1"/>
        <end position="26"/>
    </location>
</feature>
<comment type="caution">
    <text evidence="2">The sequence shown here is derived from an EMBL/GenBank/DDBJ whole genome shotgun (WGS) entry which is preliminary data.</text>
</comment>
<organism evidence="2 3">
    <name type="scientific">Devosia litorisediminis</name>
    <dbReference type="NCBI Taxonomy" id="2829817"/>
    <lineage>
        <taxon>Bacteria</taxon>
        <taxon>Pseudomonadati</taxon>
        <taxon>Pseudomonadota</taxon>
        <taxon>Alphaproteobacteria</taxon>
        <taxon>Hyphomicrobiales</taxon>
        <taxon>Devosiaceae</taxon>
        <taxon>Devosia</taxon>
    </lineage>
</organism>
<dbReference type="AlphaFoldDB" id="A0A942E3D4"/>
<keyword evidence="1" id="KW-0732">Signal</keyword>
<gene>
    <name evidence="2" type="ORF">KD146_02040</name>
</gene>
<dbReference type="InterPro" id="IPR009380">
    <property type="entry name" value="DUF1036"/>
</dbReference>
<evidence type="ECO:0000256" key="1">
    <source>
        <dbReference type="SAM" id="SignalP"/>
    </source>
</evidence>
<dbReference type="Pfam" id="PF06282">
    <property type="entry name" value="DUF1036"/>
    <property type="match status" value="1"/>
</dbReference>
<name>A0A942E3D4_9HYPH</name>
<dbReference type="RefSeq" id="WP_212657088.1">
    <property type="nucleotide sequence ID" value="NZ_JAGXTP010000001.1"/>
</dbReference>
<accession>A0A942E3D4</accession>
<sequence length="323" mass="35088">MPDFAIRWCLMVAGMVLVLLPGTAAAQLHMCNETPELRSFAIGYKDGADWTSEGWWSVAPGECKTVRGQALRHAYFYYRATAGGAFKGQGYKFCTSPDPFTIVGDSDCESRGYARDDFSQIEIGTASEFTFTLTAPAPAAASKDAQSNAAPIAPVALSQEPWGMVMYEPSDLPVAVARFGDQLGCDLGEAMPAWGGQGIGLADGSEIYLVPCHNADINVEHFMAMRPAGMSSFRLYEFESPPGDNLDNHLLISSAFFDAGTMTISGTMAYGPDGDCGLFERHQYVAQGDYFELVEQREKVACDGQYDLPESYPLRWTIDEMGG</sequence>
<keyword evidence="3" id="KW-1185">Reference proteome</keyword>
<protein>
    <submittedName>
        <fullName evidence="2">DUF1036 domain-containing protein</fullName>
    </submittedName>
</protein>
<dbReference type="EMBL" id="JAGXTP010000001">
    <property type="protein sequence ID" value="MBS3847468.1"/>
    <property type="molecule type" value="Genomic_DNA"/>
</dbReference>
<dbReference type="Proteomes" id="UP000678281">
    <property type="component" value="Unassembled WGS sequence"/>
</dbReference>
<proteinExistence type="predicted"/>
<evidence type="ECO:0000313" key="3">
    <source>
        <dbReference type="Proteomes" id="UP000678281"/>
    </source>
</evidence>
<feature type="chain" id="PRO_5037083230" evidence="1">
    <location>
        <begin position="27"/>
        <end position="323"/>
    </location>
</feature>
<reference evidence="2" key="1">
    <citation type="submission" date="2021-04" db="EMBL/GenBank/DDBJ databases">
        <title>Devosia litorisediminis sp. nov., isolated from a sand dune.</title>
        <authorList>
            <person name="Park S."/>
            <person name="Yoon J.-H."/>
        </authorList>
    </citation>
    <scope>NUCLEOTIDE SEQUENCE</scope>
    <source>
        <strain evidence="2">BSSL-BM10</strain>
    </source>
</reference>
<evidence type="ECO:0000313" key="2">
    <source>
        <dbReference type="EMBL" id="MBS3847468.1"/>
    </source>
</evidence>